<comment type="subcellular location">
    <subcellularLocation>
        <location evidence="1">Cell inner membrane</location>
        <topology evidence="1">Multi-pass membrane protein</topology>
    </subcellularLocation>
</comment>
<dbReference type="PRINTS" id="PR00702">
    <property type="entry name" value="ACRIFLAVINRP"/>
</dbReference>
<sequence length="1061" mass="116323">MNLKFFIDRPVLSAVISVVIMLLGAIGLASLPIEQYPEIAPPTIQVYTQYPGANAETVQKAVIVPLEEAINGVEGLNYITSTASNSGDVTINIYFKQKTDPDMAAVNVQNRVSKALGLLPAEVTKIGVTTEKQQNAELKTFALYAPEDKYDRQFLNNYLKINVEPRIKRVSGVGNVMQLGSNYSMRIWLKPDKMAQYKLVPSDISAVLANQNIEAATGQFGENHDNAHQYTMKYRGRLSQPDEFENLVVRSLPNGEVLRLKEVADIELGDEAYNYNVTLNGHPAAMSIIYQTSGSNASQTINEIDRVLEELSAGLPAGMEFVTLNDTNRFLYASIHEVVETLLIAILLVAFVVYLFLQDLRSTFIPTVAIFVSIIGTFAVLQAIGFSINLLTLFALVLAIGTVVDDAIVVVEAVQAKFDEGCRSSYKAAIEAMGNVASAILTSTLIFMAVFIPVSMIGGTSGEFYKQFGLTMAIAVGISAINAFTLSPALCALLLRPYKDEFGREKNNFAARFRRRFNKMFETFTGGYLKGVNRFVKRRWAVWSILTVSVMALVLLMHGTKTGLVPQEDTGTVLISINLKPGSSMEENKKMLDKFGKRLSEIPAIQYHADVSGYSFDGAGPSMGMVFVSLRPWDERKSEEASAYGVLYSIYELATEFPGMEMFAMTPPMIPGYGMSSGFELYLQDKLAGDVHEFKKVADAFIAALSERPEIGQVYSSFKTDYPQYWVDIDAAKCEQAGITSGEVLQTLGAYYSGEYISDFNRFSKIYRVMMQGTPDSRITPESLNHVFARTTNGKMIPLSQFVKLTKTSGPSDLSRFNLYNSLPISGMAAEGYSTGEALKAIKETAAEILSANYSYELGGLSREEEKTTGSSAIIFAICLVLIYLILCALYESIFVPLAIILSVPCGLLGCFIFAQAFGLENNIYMQTGIIMLIGLLAKTAILLTEYATQCRKGGASLKEAAVVSAKIRFRPILMTALTMIFGLIPLMFSNGAGAYGNFSLSSTAVGGMLIGTLALLFLVPPLFMVFQNIQEKVFSEKSAYNSTEEAVQTEPDKLKKGYDL</sequence>
<evidence type="ECO:0000256" key="3">
    <source>
        <dbReference type="ARBA" id="ARBA00022448"/>
    </source>
</evidence>
<dbReference type="InterPro" id="IPR027463">
    <property type="entry name" value="AcrB_DN_DC_subdom"/>
</dbReference>
<dbReference type="EMBL" id="CACRSZ010000004">
    <property type="protein sequence ID" value="VYS75613.1"/>
    <property type="molecule type" value="Genomic_DNA"/>
</dbReference>
<dbReference type="Gene3D" id="3.30.70.1440">
    <property type="entry name" value="Multidrug efflux transporter AcrB pore domain"/>
    <property type="match status" value="1"/>
</dbReference>
<dbReference type="Gene3D" id="3.30.2090.10">
    <property type="entry name" value="Multidrug efflux transporter AcrB TolC docking domain, DN and DC subdomains"/>
    <property type="match status" value="2"/>
</dbReference>
<feature type="transmembrane region" description="Helical" evidence="9">
    <location>
        <begin position="873"/>
        <end position="891"/>
    </location>
</feature>
<dbReference type="FunFam" id="3.30.70.1430:FF:000001">
    <property type="entry name" value="Efflux pump membrane transporter"/>
    <property type="match status" value="1"/>
</dbReference>
<feature type="transmembrane region" description="Helical" evidence="9">
    <location>
        <begin position="1009"/>
        <end position="1027"/>
    </location>
</feature>
<dbReference type="SUPFAM" id="SSF82693">
    <property type="entry name" value="Multidrug efflux transporter AcrB pore domain, PN1, PN2, PC1 and PC2 subdomains"/>
    <property type="match status" value="3"/>
</dbReference>
<keyword evidence="3" id="KW-0813">Transport</keyword>
<organism evidence="10">
    <name type="scientific">Bacteroides faecis</name>
    <dbReference type="NCBI Taxonomy" id="674529"/>
    <lineage>
        <taxon>Bacteria</taxon>
        <taxon>Pseudomonadati</taxon>
        <taxon>Bacteroidota</taxon>
        <taxon>Bacteroidia</taxon>
        <taxon>Bacteroidales</taxon>
        <taxon>Bacteroidaceae</taxon>
        <taxon>Bacteroides</taxon>
    </lineage>
</organism>
<evidence type="ECO:0000256" key="9">
    <source>
        <dbReference type="SAM" id="Phobius"/>
    </source>
</evidence>
<keyword evidence="6 9" id="KW-0812">Transmembrane</keyword>
<evidence type="ECO:0000256" key="7">
    <source>
        <dbReference type="ARBA" id="ARBA00022989"/>
    </source>
</evidence>
<keyword evidence="7 9" id="KW-1133">Transmembrane helix</keyword>
<dbReference type="InterPro" id="IPR004764">
    <property type="entry name" value="MdtF-like"/>
</dbReference>
<dbReference type="GO" id="GO:0042910">
    <property type="term" value="F:xenobiotic transmembrane transporter activity"/>
    <property type="evidence" value="ECO:0007669"/>
    <property type="project" value="TreeGrafter"/>
</dbReference>
<name>A0A6N2R3I3_9BACE</name>
<dbReference type="Gene3D" id="3.30.70.1320">
    <property type="entry name" value="Multidrug efflux transporter AcrB pore domain like"/>
    <property type="match status" value="1"/>
</dbReference>
<keyword evidence="4" id="KW-1003">Cell membrane</keyword>
<dbReference type="PANTHER" id="PTHR32063">
    <property type="match status" value="1"/>
</dbReference>
<dbReference type="InterPro" id="IPR001036">
    <property type="entry name" value="Acrflvin-R"/>
</dbReference>
<evidence type="ECO:0000256" key="4">
    <source>
        <dbReference type="ARBA" id="ARBA00022475"/>
    </source>
</evidence>
<dbReference type="SUPFAM" id="SSF82714">
    <property type="entry name" value="Multidrug efflux transporter AcrB TolC docking domain, DN and DC subdomains"/>
    <property type="match status" value="2"/>
</dbReference>
<dbReference type="RefSeq" id="WP_156729265.1">
    <property type="nucleotide sequence ID" value="NZ_CACRSZ010000004.1"/>
</dbReference>
<evidence type="ECO:0000313" key="10">
    <source>
        <dbReference type="EMBL" id="VYS75613.1"/>
    </source>
</evidence>
<dbReference type="SUPFAM" id="SSF82866">
    <property type="entry name" value="Multidrug efflux transporter AcrB transmembrane domain"/>
    <property type="match status" value="2"/>
</dbReference>
<evidence type="ECO:0000256" key="2">
    <source>
        <dbReference type="ARBA" id="ARBA00010942"/>
    </source>
</evidence>
<feature type="transmembrane region" description="Helical" evidence="9">
    <location>
        <begin position="970"/>
        <end position="989"/>
    </location>
</feature>
<evidence type="ECO:0000256" key="6">
    <source>
        <dbReference type="ARBA" id="ARBA00022692"/>
    </source>
</evidence>
<evidence type="ECO:0000256" key="1">
    <source>
        <dbReference type="ARBA" id="ARBA00004429"/>
    </source>
</evidence>
<dbReference type="NCBIfam" id="TIGR00915">
    <property type="entry name" value="2A0602"/>
    <property type="match status" value="1"/>
</dbReference>
<accession>A0A6N2R3I3</accession>
<feature type="transmembrane region" description="Helical" evidence="9">
    <location>
        <begin position="898"/>
        <end position="918"/>
    </location>
</feature>
<dbReference type="GO" id="GO:0015562">
    <property type="term" value="F:efflux transmembrane transporter activity"/>
    <property type="evidence" value="ECO:0007669"/>
    <property type="project" value="InterPro"/>
</dbReference>
<feature type="transmembrane region" description="Helical" evidence="9">
    <location>
        <begin position="472"/>
        <end position="495"/>
    </location>
</feature>
<dbReference type="Gene3D" id="3.30.70.1430">
    <property type="entry name" value="Multidrug efflux transporter AcrB pore domain"/>
    <property type="match status" value="2"/>
</dbReference>
<dbReference type="Pfam" id="PF00873">
    <property type="entry name" value="ACR_tran"/>
    <property type="match status" value="1"/>
</dbReference>
<dbReference type="PANTHER" id="PTHR32063:SF9">
    <property type="entry name" value="SIMILAR TO MULTIDRUG RESISTANCE PROTEIN MEXB"/>
    <property type="match status" value="1"/>
</dbReference>
<evidence type="ECO:0000256" key="5">
    <source>
        <dbReference type="ARBA" id="ARBA00022519"/>
    </source>
</evidence>
<dbReference type="GO" id="GO:0009636">
    <property type="term" value="P:response to toxic substance"/>
    <property type="evidence" value="ECO:0007669"/>
    <property type="project" value="UniProtKB-ARBA"/>
</dbReference>
<feature type="transmembrane region" description="Helical" evidence="9">
    <location>
        <begin position="12"/>
        <end position="33"/>
    </location>
</feature>
<evidence type="ECO:0000256" key="8">
    <source>
        <dbReference type="ARBA" id="ARBA00023136"/>
    </source>
</evidence>
<feature type="transmembrane region" description="Helical" evidence="9">
    <location>
        <begin position="338"/>
        <end position="357"/>
    </location>
</feature>
<feature type="transmembrane region" description="Helical" evidence="9">
    <location>
        <begin position="924"/>
        <end position="949"/>
    </location>
</feature>
<dbReference type="FunFam" id="1.20.1640.10:FF:000001">
    <property type="entry name" value="Efflux pump membrane transporter"/>
    <property type="match status" value="1"/>
</dbReference>
<dbReference type="AlphaFoldDB" id="A0A6N2R3I3"/>
<feature type="transmembrane region" description="Helical" evidence="9">
    <location>
        <begin position="390"/>
        <end position="411"/>
    </location>
</feature>
<feature type="transmembrane region" description="Helical" evidence="9">
    <location>
        <begin position="540"/>
        <end position="559"/>
    </location>
</feature>
<keyword evidence="8 9" id="KW-0472">Membrane</keyword>
<feature type="transmembrane region" description="Helical" evidence="9">
    <location>
        <begin position="432"/>
        <end position="452"/>
    </location>
</feature>
<keyword evidence="5" id="KW-0997">Cell inner membrane</keyword>
<gene>
    <name evidence="10" type="primary">bepE_7</name>
    <name evidence="10" type="ORF">BFLFYP10_05083</name>
</gene>
<dbReference type="Gene3D" id="1.20.1640.10">
    <property type="entry name" value="Multidrug efflux transporter AcrB transmembrane domain"/>
    <property type="match status" value="2"/>
</dbReference>
<proteinExistence type="inferred from homology"/>
<protein>
    <submittedName>
        <fullName evidence="10">Efflux pump membrane transporter BepE</fullName>
    </submittedName>
</protein>
<dbReference type="GO" id="GO:0005886">
    <property type="term" value="C:plasma membrane"/>
    <property type="evidence" value="ECO:0007669"/>
    <property type="project" value="UniProtKB-SubCell"/>
</dbReference>
<reference evidence="10" key="1">
    <citation type="submission" date="2019-11" db="EMBL/GenBank/DDBJ databases">
        <authorList>
            <person name="Feng L."/>
        </authorList>
    </citation>
    <scope>NUCLEOTIDE SEQUENCE</scope>
    <source>
        <strain evidence="10">BfaecisLFYP10</strain>
    </source>
</reference>
<feature type="transmembrane region" description="Helical" evidence="9">
    <location>
        <begin position="364"/>
        <end position="384"/>
    </location>
</feature>
<comment type="similarity">
    <text evidence="2">Belongs to the resistance-nodulation-cell division (RND) (TC 2.A.6) family.</text>
</comment>